<feature type="compositionally biased region" description="Polar residues" evidence="3">
    <location>
        <begin position="352"/>
        <end position="362"/>
    </location>
</feature>
<evidence type="ECO:0000259" key="4">
    <source>
        <dbReference type="PROSITE" id="PS01031"/>
    </source>
</evidence>
<dbReference type="GO" id="GO:0042026">
    <property type="term" value="P:protein refolding"/>
    <property type="evidence" value="ECO:0007669"/>
    <property type="project" value="TreeGrafter"/>
</dbReference>
<feature type="domain" description="SHSP" evidence="4">
    <location>
        <begin position="73"/>
        <end position="179"/>
    </location>
</feature>
<dbReference type="SUPFAM" id="SSF49764">
    <property type="entry name" value="HSP20-like chaperones"/>
    <property type="match status" value="1"/>
</dbReference>
<proteinExistence type="inferred from homology"/>
<keyword evidence="6" id="KW-1185">Reference proteome</keyword>
<sequence length="447" mass="49281">MPGSNKTQRSVTVEKRGTFNDDAFFKDSWQEWDKAMKEVVDKWDKEHGTNEVATLQAPGAETKTVYRNIRSSNVSSEDSQAVSCIEEDGKYKMVIDVKEFKPEAINVKTVDDTVIVEGKVEKKEGNSISTQMFTRRFLLPSSVDFNQISSALSKDGVLTINAPKLANYQAIQNSNAPVRNSAPMTIRNSAPMPQFNITTSTQQSPNGVTSNGSTTRTYTSKVMGGLNSSPATGKPTMKSDPSTMPAAGMPTNKEAQVPGSSHLQTNQDHMSSTLIPHQPFNTTSISPLVEQHSREHWSTFNQMVEKSQREMEDMMRRTSLEPSMATMSITPALPVATVNTVVSPPPGVVTTRDQTTKGNTLTDRQEQKWADQPAPGVQRQNRNLKEEHTIKAPDGSVIGKGHKMQHESRAEGGNEEILPDGSKRTTFSKSYESKSSYSTRSGDRKLF</sequence>
<dbReference type="GO" id="GO:0051082">
    <property type="term" value="F:unfolded protein binding"/>
    <property type="evidence" value="ECO:0007669"/>
    <property type="project" value="TreeGrafter"/>
</dbReference>
<comment type="caution">
    <text evidence="5">The sequence shown here is derived from an EMBL/GenBank/DDBJ whole genome shotgun (WGS) entry which is preliminary data.</text>
</comment>
<evidence type="ECO:0000256" key="2">
    <source>
        <dbReference type="RuleBase" id="RU003616"/>
    </source>
</evidence>
<dbReference type="AlphaFoldDB" id="A0AAV2Q6J1"/>
<dbReference type="GO" id="GO:0005737">
    <property type="term" value="C:cytoplasm"/>
    <property type="evidence" value="ECO:0007669"/>
    <property type="project" value="TreeGrafter"/>
</dbReference>
<reference evidence="5 6" key="1">
    <citation type="submission" date="2024-05" db="EMBL/GenBank/DDBJ databases">
        <authorList>
            <person name="Wallberg A."/>
        </authorList>
    </citation>
    <scope>NUCLEOTIDE SEQUENCE [LARGE SCALE GENOMIC DNA]</scope>
</reference>
<gene>
    <name evidence="5" type="ORF">MNOR_LOCUS8737</name>
</gene>
<dbReference type="CDD" id="cd06526">
    <property type="entry name" value="metazoan_ACD"/>
    <property type="match status" value="1"/>
</dbReference>
<evidence type="ECO:0000313" key="6">
    <source>
        <dbReference type="Proteomes" id="UP001497623"/>
    </source>
</evidence>
<dbReference type="Pfam" id="PF00011">
    <property type="entry name" value="HSP20"/>
    <property type="match status" value="1"/>
</dbReference>
<dbReference type="GO" id="GO:0009408">
    <property type="term" value="P:response to heat"/>
    <property type="evidence" value="ECO:0007669"/>
    <property type="project" value="TreeGrafter"/>
</dbReference>
<name>A0AAV2Q6J1_MEGNR</name>
<dbReference type="InterPro" id="IPR008978">
    <property type="entry name" value="HSP20-like_chaperone"/>
</dbReference>
<dbReference type="PRINTS" id="PR00299">
    <property type="entry name" value="ACRYSTALLIN"/>
</dbReference>
<dbReference type="PANTHER" id="PTHR45640:SF26">
    <property type="entry name" value="RE23625P"/>
    <property type="match status" value="1"/>
</dbReference>
<dbReference type="InterPro" id="IPR002068">
    <property type="entry name" value="A-crystallin/Hsp20_dom"/>
</dbReference>
<organism evidence="5 6">
    <name type="scientific">Meganyctiphanes norvegica</name>
    <name type="common">Northern krill</name>
    <name type="synonym">Thysanopoda norvegica</name>
    <dbReference type="NCBI Taxonomy" id="48144"/>
    <lineage>
        <taxon>Eukaryota</taxon>
        <taxon>Metazoa</taxon>
        <taxon>Ecdysozoa</taxon>
        <taxon>Arthropoda</taxon>
        <taxon>Crustacea</taxon>
        <taxon>Multicrustacea</taxon>
        <taxon>Malacostraca</taxon>
        <taxon>Eumalacostraca</taxon>
        <taxon>Eucarida</taxon>
        <taxon>Euphausiacea</taxon>
        <taxon>Euphausiidae</taxon>
        <taxon>Meganyctiphanes</taxon>
    </lineage>
</organism>
<feature type="region of interest" description="Disordered" evidence="3">
    <location>
        <begin position="190"/>
        <end position="268"/>
    </location>
</feature>
<dbReference type="Gene3D" id="2.60.40.790">
    <property type="match status" value="1"/>
</dbReference>
<dbReference type="Proteomes" id="UP001497623">
    <property type="component" value="Unassembled WGS sequence"/>
</dbReference>
<protein>
    <recommendedName>
        <fullName evidence="4">SHSP domain-containing protein</fullName>
    </recommendedName>
</protein>
<dbReference type="PANTHER" id="PTHR45640">
    <property type="entry name" value="HEAT SHOCK PROTEIN HSP-12.2-RELATED"/>
    <property type="match status" value="1"/>
</dbReference>
<feature type="compositionally biased region" description="Low complexity" evidence="3">
    <location>
        <begin position="428"/>
        <end position="438"/>
    </location>
</feature>
<dbReference type="InterPro" id="IPR001436">
    <property type="entry name" value="Alpha-crystallin/sHSP_animal"/>
</dbReference>
<evidence type="ECO:0000256" key="1">
    <source>
        <dbReference type="PROSITE-ProRule" id="PRU00285"/>
    </source>
</evidence>
<comment type="similarity">
    <text evidence="1 2">Belongs to the small heat shock protein (HSP20) family.</text>
</comment>
<dbReference type="GO" id="GO:0005634">
    <property type="term" value="C:nucleus"/>
    <property type="evidence" value="ECO:0007669"/>
    <property type="project" value="TreeGrafter"/>
</dbReference>
<feature type="compositionally biased region" description="Polar residues" evidence="3">
    <location>
        <begin position="258"/>
        <end position="268"/>
    </location>
</feature>
<evidence type="ECO:0000313" key="5">
    <source>
        <dbReference type="EMBL" id="CAL4072082.1"/>
    </source>
</evidence>
<feature type="compositionally biased region" description="Polar residues" evidence="3">
    <location>
        <begin position="195"/>
        <end position="231"/>
    </location>
</feature>
<evidence type="ECO:0000256" key="3">
    <source>
        <dbReference type="SAM" id="MobiDB-lite"/>
    </source>
</evidence>
<feature type="region of interest" description="Disordered" evidence="3">
    <location>
        <begin position="344"/>
        <end position="447"/>
    </location>
</feature>
<dbReference type="EMBL" id="CAXKWB010004105">
    <property type="protein sequence ID" value="CAL4072082.1"/>
    <property type="molecule type" value="Genomic_DNA"/>
</dbReference>
<accession>A0AAV2Q6J1</accession>
<dbReference type="PROSITE" id="PS01031">
    <property type="entry name" value="SHSP"/>
    <property type="match status" value="1"/>
</dbReference>